<dbReference type="AlphaFoldDB" id="A0A3P1VC37"/>
<dbReference type="PANTHER" id="PTHR32024:SF1">
    <property type="entry name" value="KTR SYSTEM POTASSIUM UPTAKE PROTEIN B"/>
    <property type="match status" value="1"/>
</dbReference>
<evidence type="ECO:0000256" key="2">
    <source>
        <dbReference type="ARBA" id="ARBA00022448"/>
    </source>
</evidence>
<evidence type="ECO:0000256" key="7">
    <source>
        <dbReference type="ARBA" id="ARBA00023136"/>
    </source>
</evidence>
<feature type="transmembrane region" description="Helical" evidence="8">
    <location>
        <begin position="125"/>
        <end position="149"/>
    </location>
</feature>
<sequence>MSFFRISLTPTQRIVLSFAGVIVVGSILLTLPISQLPNSQAHYWDNLFTAVSMVCVTGLFTQPVASSYTAFGQIICMILMQIGGLSLLSFVGLIALQARKKLSFVNLTTLQESFSRADTKNFQGFILSVFRFTFAIEGLGALLLSFHFVPQFGWAKGTFTSIFLAISAFCNAGFDNMGSSSLVDFVENPYLNLVVASLIIMGGLGFSVWFDFQSRLDRKQTRRRLSFHTKIVLSLTVTILSIGTLLTLITEYNNPSTIGNFSFGHKLLASFFQAVTMRTAGFATIDYTQTRPITLLIYAFQMMLGGAPGGTAGGIKITTFLVLIAYARSEIMGLPHTNFKRRTIDNLTIRKTIAVFIVFLSTFLLGLFAISVTDAEKPLRFLMFEVMSALATVGVSANLTATLSYAGQLIIMALMFFGRIGPMSILVSLSTKKPPKSATLQYAKSSLIV</sequence>
<evidence type="ECO:0000256" key="4">
    <source>
        <dbReference type="ARBA" id="ARBA00022692"/>
    </source>
</evidence>
<comment type="caution">
    <text evidence="9">The sequence shown here is derived from an EMBL/GenBank/DDBJ whole genome shotgun (WGS) entry which is preliminary data.</text>
</comment>
<dbReference type="Pfam" id="PF02386">
    <property type="entry name" value="TrkH"/>
    <property type="match status" value="1"/>
</dbReference>
<keyword evidence="4 8" id="KW-0812">Transmembrane</keyword>
<proteinExistence type="predicted"/>
<feature type="transmembrane region" description="Helical" evidence="8">
    <location>
        <begin position="231"/>
        <end position="250"/>
    </location>
</feature>
<organism evidence="9 10">
    <name type="scientific">Streptococcus minor</name>
    <dbReference type="NCBI Taxonomy" id="229549"/>
    <lineage>
        <taxon>Bacteria</taxon>
        <taxon>Bacillati</taxon>
        <taxon>Bacillota</taxon>
        <taxon>Bacilli</taxon>
        <taxon>Lactobacillales</taxon>
        <taxon>Streptococcaceae</taxon>
        <taxon>Streptococcus</taxon>
    </lineage>
</organism>
<dbReference type="GO" id="GO:0005886">
    <property type="term" value="C:plasma membrane"/>
    <property type="evidence" value="ECO:0007669"/>
    <property type="project" value="UniProtKB-SubCell"/>
</dbReference>
<evidence type="ECO:0000256" key="5">
    <source>
        <dbReference type="ARBA" id="ARBA00022989"/>
    </source>
</evidence>
<feature type="transmembrane region" description="Helical" evidence="8">
    <location>
        <begin position="190"/>
        <end position="210"/>
    </location>
</feature>
<evidence type="ECO:0000256" key="8">
    <source>
        <dbReference type="SAM" id="Phobius"/>
    </source>
</evidence>
<evidence type="ECO:0000256" key="3">
    <source>
        <dbReference type="ARBA" id="ARBA00022475"/>
    </source>
</evidence>
<feature type="transmembrane region" description="Helical" evidence="8">
    <location>
        <begin position="71"/>
        <end position="96"/>
    </location>
</feature>
<dbReference type="GO" id="GO:0030001">
    <property type="term" value="P:metal ion transport"/>
    <property type="evidence" value="ECO:0007669"/>
    <property type="project" value="UniProtKB-ARBA"/>
</dbReference>
<keyword evidence="10" id="KW-1185">Reference proteome</keyword>
<dbReference type="GO" id="GO:0008324">
    <property type="term" value="F:monoatomic cation transmembrane transporter activity"/>
    <property type="evidence" value="ECO:0007669"/>
    <property type="project" value="InterPro"/>
</dbReference>
<dbReference type="STRING" id="1123309.GCA_000377005_01011"/>
<evidence type="ECO:0000256" key="6">
    <source>
        <dbReference type="ARBA" id="ARBA00023065"/>
    </source>
</evidence>
<dbReference type="Proteomes" id="UP000281771">
    <property type="component" value="Unassembled WGS sequence"/>
</dbReference>
<feature type="transmembrane region" description="Helical" evidence="8">
    <location>
        <begin position="12"/>
        <end position="31"/>
    </location>
</feature>
<dbReference type="RefSeq" id="WP_124776026.1">
    <property type="nucleotide sequence ID" value="NZ_RQZA01000002.1"/>
</dbReference>
<gene>
    <name evidence="9" type="ORF">EII38_03245</name>
</gene>
<name>A0A3P1VC37_9STRE</name>
<comment type="subcellular location">
    <subcellularLocation>
        <location evidence="1">Cell membrane</location>
        <topology evidence="1">Multi-pass membrane protein</topology>
    </subcellularLocation>
</comment>
<keyword evidence="7 8" id="KW-0472">Membrane</keyword>
<dbReference type="PANTHER" id="PTHR32024">
    <property type="entry name" value="TRK SYSTEM POTASSIUM UPTAKE PROTEIN TRKG-RELATED"/>
    <property type="match status" value="1"/>
</dbReference>
<accession>A0A3P1VC37</accession>
<keyword evidence="6" id="KW-0406">Ion transport</keyword>
<dbReference type="InterPro" id="IPR003445">
    <property type="entry name" value="Cat_transpt"/>
</dbReference>
<feature type="transmembrane region" description="Helical" evidence="8">
    <location>
        <begin position="295"/>
        <end position="327"/>
    </location>
</feature>
<protein>
    <submittedName>
        <fullName evidence="9">TrkH family potassium uptake protein</fullName>
    </submittedName>
</protein>
<keyword evidence="2" id="KW-0813">Transport</keyword>
<dbReference type="EMBL" id="RQZA01000002">
    <property type="protein sequence ID" value="RRD31782.1"/>
    <property type="molecule type" value="Genomic_DNA"/>
</dbReference>
<keyword evidence="5 8" id="KW-1133">Transmembrane helix</keyword>
<feature type="transmembrane region" description="Helical" evidence="8">
    <location>
        <begin position="382"/>
        <end position="403"/>
    </location>
</feature>
<evidence type="ECO:0000256" key="1">
    <source>
        <dbReference type="ARBA" id="ARBA00004651"/>
    </source>
</evidence>
<feature type="transmembrane region" description="Helical" evidence="8">
    <location>
        <begin position="347"/>
        <end position="370"/>
    </location>
</feature>
<evidence type="ECO:0000313" key="10">
    <source>
        <dbReference type="Proteomes" id="UP000281771"/>
    </source>
</evidence>
<keyword evidence="3" id="KW-1003">Cell membrane</keyword>
<evidence type="ECO:0000313" key="9">
    <source>
        <dbReference type="EMBL" id="RRD31782.1"/>
    </source>
</evidence>
<reference evidence="9 10" key="1">
    <citation type="submission" date="2018-11" db="EMBL/GenBank/DDBJ databases">
        <title>Genomes From Bacteria Associated with the Canine Oral Cavity: a Test Case for Automated Genome-Based Taxonomic Assignment.</title>
        <authorList>
            <person name="Coil D.A."/>
            <person name="Jospin G."/>
            <person name="Darling A.E."/>
            <person name="Wallis C."/>
            <person name="Davis I.J."/>
            <person name="Harris S."/>
            <person name="Eisen J.A."/>
            <person name="Holcombe L.J."/>
            <person name="O'Flynn C."/>
        </authorList>
    </citation>
    <scope>NUCLEOTIDE SEQUENCE [LARGE SCALE GENOMIC DNA]</scope>
    <source>
        <strain evidence="9 10">OH4621_COT-116</strain>
    </source>
</reference>